<sequence>MANCQQNFNLNKLMLDLKMSRSIRTVLMFWFNVYNIHENMLKLTFDIQIGLGKIINTFEQNSHTCQDLPISLSI</sequence>
<accession>A0A3M7QVK4</accession>
<gene>
    <name evidence="1" type="ORF">BpHYR1_018567</name>
</gene>
<dbReference type="AlphaFoldDB" id="A0A3M7QVK4"/>
<evidence type="ECO:0000313" key="2">
    <source>
        <dbReference type="Proteomes" id="UP000276133"/>
    </source>
</evidence>
<proteinExistence type="predicted"/>
<reference evidence="1 2" key="1">
    <citation type="journal article" date="2018" name="Sci. Rep.">
        <title>Genomic signatures of local adaptation to the degree of environmental predictability in rotifers.</title>
        <authorList>
            <person name="Franch-Gras L."/>
            <person name="Hahn C."/>
            <person name="Garcia-Roger E.M."/>
            <person name="Carmona M.J."/>
            <person name="Serra M."/>
            <person name="Gomez A."/>
        </authorList>
    </citation>
    <scope>NUCLEOTIDE SEQUENCE [LARGE SCALE GENOMIC DNA]</scope>
    <source>
        <strain evidence="1">HYR1</strain>
    </source>
</reference>
<dbReference type="EMBL" id="REGN01005001">
    <property type="protein sequence ID" value="RNA15259.1"/>
    <property type="molecule type" value="Genomic_DNA"/>
</dbReference>
<evidence type="ECO:0000313" key="1">
    <source>
        <dbReference type="EMBL" id="RNA15259.1"/>
    </source>
</evidence>
<name>A0A3M7QVK4_BRAPC</name>
<protein>
    <submittedName>
        <fullName evidence="1">Uncharacterized protein</fullName>
    </submittedName>
</protein>
<keyword evidence="2" id="KW-1185">Reference proteome</keyword>
<organism evidence="1 2">
    <name type="scientific">Brachionus plicatilis</name>
    <name type="common">Marine rotifer</name>
    <name type="synonym">Brachionus muelleri</name>
    <dbReference type="NCBI Taxonomy" id="10195"/>
    <lineage>
        <taxon>Eukaryota</taxon>
        <taxon>Metazoa</taxon>
        <taxon>Spiralia</taxon>
        <taxon>Gnathifera</taxon>
        <taxon>Rotifera</taxon>
        <taxon>Eurotatoria</taxon>
        <taxon>Monogononta</taxon>
        <taxon>Pseudotrocha</taxon>
        <taxon>Ploima</taxon>
        <taxon>Brachionidae</taxon>
        <taxon>Brachionus</taxon>
    </lineage>
</organism>
<comment type="caution">
    <text evidence="1">The sequence shown here is derived from an EMBL/GenBank/DDBJ whole genome shotgun (WGS) entry which is preliminary data.</text>
</comment>
<dbReference type="Proteomes" id="UP000276133">
    <property type="component" value="Unassembled WGS sequence"/>
</dbReference>